<dbReference type="CDD" id="cd02803">
    <property type="entry name" value="OYE_like_FMN_family"/>
    <property type="match status" value="1"/>
</dbReference>
<dbReference type="PRINTS" id="PR00469">
    <property type="entry name" value="PNDRDTASEII"/>
</dbReference>
<dbReference type="AlphaFoldDB" id="A0A291N091"/>
<evidence type="ECO:0000259" key="10">
    <source>
        <dbReference type="Pfam" id="PF00724"/>
    </source>
</evidence>
<keyword evidence="9" id="KW-0411">Iron-sulfur</keyword>
<evidence type="ECO:0000256" key="7">
    <source>
        <dbReference type="ARBA" id="ARBA00023002"/>
    </source>
</evidence>
<evidence type="ECO:0000256" key="2">
    <source>
        <dbReference type="ARBA" id="ARBA00001966"/>
    </source>
</evidence>
<evidence type="ECO:0000256" key="5">
    <source>
        <dbReference type="ARBA" id="ARBA00022643"/>
    </source>
</evidence>
<dbReference type="GO" id="GO:0010181">
    <property type="term" value="F:FMN binding"/>
    <property type="evidence" value="ECO:0007669"/>
    <property type="project" value="InterPro"/>
</dbReference>
<comment type="similarity">
    <text evidence="3">In the N-terminal section; belongs to the NADH:flavin oxidoreductase/NADH oxidase family.</text>
</comment>
<name>A0A291N091_SPHYA</name>
<dbReference type="EMBL" id="CP023741">
    <property type="protein sequence ID" value="ATI80746.1"/>
    <property type="molecule type" value="Genomic_DNA"/>
</dbReference>
<dbReference type="PANTHER" id="PTHR42917:SF2">
    <property type="entry name" value="2,4-DIENOYL-COA REDUCTASE [(2E)-ENOYL-COA-PRODUCING]"/>
    <property type="match status" value="1"/>
</dbReference>
<protein>
    <submittedName>
        <fullName evidence="12">NADH:flavin oxidoreductase</fullName>
    </submittedName>
</protein>
<dbReference type="InterPro" id="IPR051793">
    <property type="entry name" value="NADH:flavin_oxidoreductase"/>
</dbReference>
<evidence type="ECO:0000256" key="8">
    <source>
        <dbReference type="ARBA" id="ARBA00023004"/>
    </source>
</evidence>
<evidence type="ECO:0000256" key="4">
    <source>
        <dbReference type="ARBA" id="ARBA00022630"/>
    </source>
</evidence>
<dbReference type="InterPro" id="IPR013785">
    <property type="entry name" value="Aldolase_TIM"/>
</dbReference>
<gene>
    <name evidence="12" type="ORF">A6768_12585</name>
</gene>
<sequence>MAYPRLFEPFQIGNLHLKNRIAMAPMETHLGEPDGAVNAEVIAYYSERARGGAGLIMVEFTCVDGRDGFSSNVPQLRLDNERFKVGHARLASAIHAGGAKAVVQISHAGRQSKESVIGTTPVSSSAVPLNSIYMNAVPRALEDQEIRRIIASYANSARLAMLAGYDGVMLHGAHGYLLQQFLSPLVNKRDDAWGGDFERRMRFPIEVIKAVKAQLGDKPLLYRLSVLDGLEGGLTIEDSEIIAPLLCEAGVDAIDISWGSLDRADIILEPMSVPEGNRLPYARRIRAAIGKPVLCAGVMRWPDKCEQAVIDGDTDIVSLGRPLLADPMWPIKAQRGDVADIRPCTSCNWCIRELAASRSVVCAENPRCGKETEPDIGAFGAGRRAVVVGAGPGGMAAALMLDQAGFDVTLYEKRQRLGGNLITSAVPPGKDKLFWYHEFLLRRIEKGGVRVLTDTSADAATLRAAPPDAIIIAAGSRLAPLQLEGWGNLPTAPAYEALVGEVTVPPSTADRPIIIYGGGETGTETAEYLAKQGHHVLLVTRSDTKFLARNAEVLYRIHLLQRLHANDAIRILDHTTLHSIDGEHVTLSREGLRFEQPAAAILLAHGLVPDTRLTDSLCGIDVPVIPIGDAAQVARIGEAVRDAYRAVQDLRRLITQPEPIAC</sequence>
<reference evidence="12 13" key="1">
    <citation type="submission" date="2017-10" db="EMBL/GenBank/DDBJ databases">
        <title>Sphingobium yanoikuyae S72.</title>
        <authorList>
            <person name="Sanchez E."/>
            <person name="Bustos P."/>
            <person name="Mendoza P."/>
            <person name="Guo X."/>
            <person name="Mendoza A."/>
        </authorList>
    </citation>
    <scope>NUCLEOTIDE SEQUENCE [LARGE SCALE GENOMIC DNA]</scope>
    <source>
        <strain evidence="12 13">S72</strain>
    </source>
</reference>
<dbReference type="SUPFAM" id="SSF51395">
    <property type="entry name" value="FMN-linked oxidoreductases"/>
    <property type="match status" value="1"/>
</dbReference>
<dbReference type="SUPFAM" id="SSF51905">
    <property type="entry name" value="FAD/NAD(P)-binding domain"/>
    <property type="match status" value="1"/>
</dbReference>
<dbReference type="GO" id="GO:0046872">
    <property type="term" value="F:metal ion binding"/>
    <property type="evidence" value="ECO:0007669"/>
    <property type="project" value="UniProtKB-KW"/>
</dbReference>
<keyword evidence="5" id="KW-0288">FMN</keyword>
<dbReference type="Gene3D" id="3.50.50.60">
    <property type="entry name" value="FAD/NAD(P)-binding domain"/>
    <property type="match status" value="1"/>
</dbReference>
<feature type="domain" description="NADH:flavin oxidoreductase/NADH oxidase N-terminal" evidence="10">
    <location>
        <begin position="6"/>
        <end position="336"/>
    </location>
</feature>
<organism evidence="12 13">
    <name type="scientific">Sphingobium yanoikuyae</name>
    <name type="common">Sphingomonas yanoikuyae</name>
    <dbReference type="NCBI Taxonomy" id="13690"/>
    <lineage>
        <taxon>Bacteria</taxon>
        <taxon>Pseudomonadati</taxon>
        <taxon>Pseudomonadota</taxon>
        <taxon>Alphaproteobacteria</taxon>
        <taxon>Sphingomonadales</taxon>
        <taxon>Sphingomonadaceae</taxon>
        <taxon>Sphingobium</taxon>
    </lineage>
</organism>
<dbReference type="GO" id="GO:0051536">
    <property type="term" value="F:iron-sulfur cluster binding"/>
    <property type="evidence" value="ECO:0007669"/>
    <property type="project" value="UniProtKB-KW"/>
</dbReference>
<evidence type="ECO:0000256" key="1">
    <source>
        <dbReference type="ARBA" id="ARBA00001917"/>
    </source>
</evidence>
<dbReference type="InterPro" id="IPR036188">
    <property type="entry name" value="FAD/NAD-bd_sf"/>
</dbReference>
<dbReference type="Pfam" id="PF07992">
    <property type="entry name" value="Pyr_redox_2"/>
    <property type="match status" value="1"/>
</dbReference>
<keyword evidence="8" id="KW-0408">Iron</keyword>
<dbReference type="InterPro" id="IPR023753">
    <property type="entry name" value="FAD/NAD-binding_dom"/>
</dbReference>
<evidence type="ECO:0000313" key="13">
    <source>
        <dbReference type="Proteomes" id="UP000219422"/>
    </source>
</evidence>
<dbReference type="Gene3D" id="3.20.20.70">
    <property type="entry name" value="Aldolase class I"/>
    <property type="match status" value="1"/>
</dbReference>
<evidence type="ECO:0000256" key="3">
    <source>
        <dbReference type="ARBA" id="ARBA00011048"/>
    </source>
</evidence>
<dbReference type="Pfam" id="PF00724">
    <property type="entry name" value="Oxidored_FMN"/>
    <property type="match status" value="1"/>
</dbReference>
<comment type="cofactor">
    <cofactor evidence="1">
        <name>FMN</name>
        <dbReference type="ChEBI" id="CHEBI:58210"/>
    </cofactor>
</comment>
<dbReference type="Gene3D" id="3.40.50.720">
    <property type="entry name" value="NAD(P)-binding Rossmann-like Domain"/>
    <property type="match status" value="1"/>
</dbReference>
<dbReference type="PRINTS" id="PR00368">
    <property type="entry name" value="FADPNR"/>
</dbReference>
<dbReference type="KEGG" id="sya:A6768_12585"/>
<accession>A0A291N091</accession>
<keyword evidence="7" id="KW-0560">Oxidoreductase</keyword>
<evidence type="ECO:0000313" key="12">
    <source>
        <dbReference type="EMBL" id="ATI80746.1"/>
    </source>
</evidence>
<dbReference type="InterPro" id="IPR001155">
    <property type="entry name" value="OxRdtase_FMN_N"/>
</dbReference>
<keyword evidence="6" id="KW-0479">Metal-binding</keyword>
<comment type="cofactor">
    <cofactor evidence="2">
        <name>[4Fe-4S] cluster</name>
        <dbReference type="ChEBI" id="CHEBI:49883"/>
    </cofactor>
</comment>
<keyword evidence="4" id="KW-0285">Flavoprotein</keyword>
<evidence type="ECO:0000256" key="6">
    <source>
        <dbReference type="ARBA" id="ARBA00022723"/>
    </source>
</evidence>
<proteinExistence type="inferred from homology"/>
<dbReference type="PANTHER" id="PTHR42917">
    <property type="entry name" value="2,4-DIENOYL-COA REDUCTASE"/>
    <property type="match status" value="1"/>
</dbReference>
<feature type="domain" description="FAD/NAD(P)-binding" evidence="11">
    <location>
        <begin position="385"/>
        <end position="614"/>
    </location>
</feature>
<dbReference type="Proteomes" id="UP000219422">
    <property type="component" value="Chromosome"/>
</dbReference>
<evidence type="ECO:0000256" key="9">
    <source>
        <dbReference type="ARBA" id="ARBA00023014"/>
    </source>
</evidence>
<evidence type="ECO:0000259" key="11">
    <source>
        <dbReference type="Pfam" id="PF07992"/>
    </source>
</evidence>
<dbReference type="GO" id="GO:0016491">
    <property type="term" value="F:oxidoreductase activity"/>
    <property type="evidence" value="ECO:0007669"/>
    <property type="project" value="UniProtKB-KW"/>
</dbReference>